<sequence>MSPGGVILISAESSNQLFGMTMKLALQLLLLVSTLSLELITHLFRTKDSSLFVFSVSEDGSESHVYSLMAPSDVYVMFSPCFSSSDRLLLNSFILMHWTSLQCSLGTSGEVSLFGWYICVLLEIWFLG</sequence>
<dbReference type="InParanoid" id="A0A804QCP3"/>
<dbReference type="EnsemblPlants" id="Zm00001eb319420_T001">
    <property type="protein sequence ID" value="Zm00001eb319420_P001"/>
    <property type="gene ID" value="Zm00001eb319420"/>
</dbReference>
<reference evidence="1" key="2">
    <citation type="submission" date="2019-07" db="EMBL/GenBank/DDBJ databases">
        <authorList>
            <person name="Seetharam A."/>
            <person name="Woodhouse M."/>
            <person name="Cannon E."/>
        </authorList>
    </citation>
    <scope>NUCLEOTIDE SEQUENCE [LARGE SCALE GENOMIC DNA]</scope>
    <source>
        <strain evidence="1">cv. B73</strain>
    </source>
</reference>
<dbReference type="FunCoup" id="A0A804QCP3">
    <property type="interactions" value="473"/>
</dbReference>
<organism evidence="1 2">
    <name type="scientific">Zea mays</name>
    <name type="common">Maize</name>
    <dbReference type="NCBI Taxonomy" id="4577"/>
    <lineage>
        <taxon>Eukaryota</taxon>
        <taxon>Viridiplantae</taxon>
        <taxon>Streptophyta</taxon>
        <taxon>Embryophyta</taxon>
        <taxon>Tracheophyta</taxon>
        <taxon>Spermatophyta</taxon>
        <taxon>Magnoliopsida</taxon>
        <taxon>Liliopsida</taxon>
        <taxon>Poales</taxon>
        <taxon>Poaceae</taxon>
        <taxon>PACMAD clade</taxon>
        <taxon>Panicoideae</taxon>
        <taxon>Andropogonodae</taxon>
        <taxon>Andropogoneae</taxon>
        <taxon>Tripsacinae</taxon>
        <taxon>Zea</taxon>
    </lineage>
</organism>
<reference evidence="1" key="3">
    <citation type="submission" date="2021-05" db="UniProtKB">
        <authorList>
            <consortium name="EnsemblPlants"/>
        </authorList>
    </citation>
    <scope>IDENTIFICATION</scope>
    <source>
        <strain evidence="1">cv. B73</strain>
    </source>
</reference>
<dbReference type="AlphaFoldDB" id="A0A804QCP3"/>
<evidence type="ECO:0000313" key="1">
    <source>
        <dbReference type="EnsemblPlants" id="Zm00001eb319420_P001"/>
    </source>
</evidence>
<dbReference type="Proteomes" id="UP000007305">
    <property type="component" value="Chromosome 7"/>
</dbReference>
<dbReference type="Gramene" id="Zm00001eb319420_T001">
    <property type="protein sequence ID" value="Zm00001eb319420_P001"/>
    <property type="gene ID" value="Zm00001eb319420"/>
</dbReference>
<protein>
    <submittedName>
        <fullName evidence="1">Uncharacterized protein</fullName>
    </submittedName>
</protein>
<keyword evidence="2" id="KW-1185">Reference proteome</keyword>
<proteinExistence type="predicted"/>
<name>A0A804QCP3_MAIZE</name>
<accession>A0A804QCP3</accession>
<evidence type="ECO:0000313" key="2">
    <source>
        <dbReference type="Proteomes" id="UP000007305"/>
    </source>
</evidence>
<reference evidence="2" key="1">
    <citation type="submission" date="2015-12" db="EMBL/GenBank/DDBJ databases">
        <title>Update maize B73 reference genome by single molecule sequencing technologies.</title>
        <authorList>
            <consortium name="Maize Genome Sequencing Project"/>
            <person name="Ware D."/>
        </authorList>
    </citation>
    <scope>NUCLEOTIDE SEQUENCE [LARGE SCALE GENOMIC DNA]</scope>
    <source>
        <strain evidence="2">cv. B73</strain>
    </source>
</reference>